<keyword evidence="3" id="KW-1185">Reference proteome</keyword>
<organism evidence="2 3">
    <name type="scientific">Caenimonas terrae</name>
    <dbReference type="NCBI Taxonomy" id="696074"/>
    <lineage>
        <taxon>Bacteria</taxon>
        <taxon>Pseudomonadati</taxon>
        <taxon>Pseudomonadota</taxon>
        <taxon>Betaproteobacteria</taxon>
        <taxon>Burkholderiales</taxon>
        <taxon>Comamonadaceae</taxon>
        <taxon>Caenimonas</taxon>
    </lineage>
</organism>
<evidence type="ECO:0000313" key="3">
    <source>
        <dbReference type="Proteomes" id="UP001596037"/>
    </source>
</evidence>
<dbReference type="Proteomes" id="UP001596037">
    <property type="component" value="Unassembled WGS sequence"/>
</dbReference>
<feature type="domain" description="Hypervirulence associated protein TUDOR" evidence="1">
    <location>
        <begin position="2"/>
        <end position="34"/>
    </location>
</feature>
<gene>
    <name evidence="2" type="ORF">ACFPOE_07130</name>
</gene>
<name>A0ABW0N9E3_9BURK</name>
<accession>A0ABW0N9E3</accession>
<dbReference type="EMBL" id="JBHSMF010000006">
    <property type="protein sequence ID" value="MFC5497300.1"/>
    <property type="molecule type" value="Genomic_DNA"/>
</dbReference>
<evidence type="ECO:0000313" key="2">
    <source>
        <dbReference type="EMBL" id="MFC5497300.1"/>
    </source>
</evidence>
<reference evidence="3" key="1">
    <citation type="journal article" date="2019" name="Int. J. Syst. Evol. Microbiol.">
        <title>The Global Catalogue of Microorganisms (GCM) 10K type strain sequencing project: providing services to taxonomists for standard genome sequencing and annotation.</title>
        <authorList>
            <consortium name="The Broad Institute Genomics Platform"/>
            <consortium name="The Broad Institute Genome Sequencing Center for Infectious Disease"/>
            <person name="Wu L."/>
            <person name="Ma J."/>
        </authorList>
    </citation>
    <scope>NUCLEOTIDE SEQUENCE [LARGE SCALE GENOMIC DNA]</scope>
    <source>
        <strain evidence="3">CCUG 57401</strain>
    </source>
</reference>
<sequence length="89" mass="9851">MRWNSEAGHVTGQVVKVHTRDTGYRGHTHRCSVTTPTCPEVPWWHCRRPLIADVLRRRGIAVIHLEHGTRGMVPRCTSPAGSSIASSAT</sequence>
<dbReference type="InterPro" id="IPR021331">
    <property type="entry name" value="Hva1_TUDOR"/>
</dbReference>
<comment type="caution">
    <text evidence="2">The sequence shown here is derived from an EMBL/GenBank/DDBJ whole genome shotgun (WGS) entry which is preliminary data.</text>
</comment>
<evidence type="ECO:0000259" key="1">
    <source>
        <dbReference type="Pfam" id="PF11160"/>
    </source>
</evidence>
<dbReference type="RefSeq" id="WP_376849328.1">
    <property type="nucleotide sequence ID" value="NZ_JBHSMF010000006.1"/>
</dbReference>
<dbReference type="Pfam" id="PF11160">
    <property type="entry name" value="Hva1_TUDOR"/>
    <property type="match status" value="1"/>
</dbReference>
<proteinExistence type="predicted"/>
<protein>
    <submittedName>
        <fullName evidence="2">HVA1 family protein</fullName>
    </submittedName>
</protein>